<accession>A0A326S364</accession>
<dbReference type="Proteomes" id="UP000248917">
    <property type="component" value="Unassembled WGS sequence"/>
</dbReference>
<protein>
    <recommendedName>
        <fullName evidence="4">Glycine zipper family protein</fullName>
    </recommendedName>
</protein>
<reference evidence="2 3" key="1">
    <citation type="submission" date="2018-06" db="EMBL/GenBank/DDBJ databases">
        <title>Genomic Encyclopedia of Archaeal and Bacterial Type Strains, Phase II (KMG-II): from individual species to whole genera.</title>
        <authorList>
            <person name="Goeker M."/>
        </authorList>
    </citation>
    <scope>NUCLEOTIDE SEQUENCE [LARGE SCALE GENOMIC DNA]</scope>
    <source>
        <strain evidence="2 3">T4</strain>
    </source>
</reference>
<organism evidence="2 3">
    <name type="scientific">Algoriphagus aquaeductus</name>
    <dbReference type="NCBI Taxonomy" id="475299"/>
    <lineage>
        <taxon>Bacteria</taxon>
        <taxon>Pseudomonadati</taxon>
        <taxon>Bacteroidota</taxon>
        <taxon>Cytophagia</taxon>
        <taxon>Cytophagales</taxon>
        <taxon>Cyclobacteriaceae</taxon>
        <taxon>Algoriphagus</taxon>
    </lineage>
</organism>
<evidence type="ECO:0000256" key="1">
    <source>
        <dbReference type="SAM" id="SignalP"/>
    </source>
</evidence>
<feature type="chain" id="PRO_5016408597" description="Glycine zipper family protein" evidence="1">
    <location>
        <begin position="32"/>
        <end position="188"/>
    </location>
</feature>
<dbReference type="AlphaFoldDB" id="A0A326S364"/>
<feature type="signal peptide" evidence="1">
    <location>
        <begin position="1"/>
        <end position="31"/>
    </location>
</feature>
<comment type="caution">
    <text evidence="2">The sequence shown here is derived from an EMBL/GenBank/DDBJ whole genome shotgun (WGS) entry which is preliminary data.</text>
</comment>
<dbReference type="RefSeq" id="WP_146250848.1">
    <property type="nucleotide sequence ID" value="NZ_QKTX01000001.1"/>
</dbReference>
<name>A0A326S364_9BACT</name>
<evidence type="ECO:0000313" key="3">
    <source>
        <dbReference type="Proteomes" id="UP000248917"/>
    </source>
</evidence>
<dbReference type="EMBL" id="QKTX01000001">
    <property type="protein sequence ID" value="PZV87408.1"/>
    <property type="molecule type" value="Genomic_DNA"/>
</dbReference>
<keyword evidence="1" id="KW-0732">Signal</keyword>
<evidence type="ECO:0008006" key="4">
    <source>
        <dbReference type="Google" id="ProtNLM"/>
    </source>
</evidence>
<gene>
    <name evidence="2" type="ORF">CLV31_101281</name>
</gene>
<keyword evidence="3" id="KW-1185">Reference proteome</keyword>
<evidence type="ECO:0000313" key="2">
    <source>
        <dbReference type="EMBL" id="PZV87408.1"/>
    </source>
</evidence>
<proteinExistence type="predicted"/>
<sequence>MKRMNLTYLHSIRRSICMVLLIIGFSISVNAQENPQFIYNPKPSEAKVYFINGITINGLLFKVTADSVYIKLAGHKFWRDPQFPSEVRGFSAEQIDKIHLKRNYNLAKSYLTGFSTGIIGGSIVGTLQKYSSGFTPMLGGFIGSAAGLLASTAVGNTFEILANPENLRGHYPYINQRAILMRNSVTPD</sequence>